<reference evidence="10 11" key="1">
    <citation type="journal article" date="2011" name="Stand. Genomic Sci.">
        <title>Complete genome sequence of Parvibaculum lavamentivorans type strain (DS-1(T)).</title>
        <authorList>
            <person name="Schleheck D."/>
            <person name="Weiss M."/>
            <person name="Pitluck S."/>
            <person name="Bruce D."/>
            <person name="Land M.L."/>
            <person name="Han S."/>
            <person name="Saunders E."/>
            <person name="Tapia R."/>
            <person name="Detter C."/>
            <person name="Brettin T."/>
            <person name="Han J."/>
            <person name="Woyke T."/>
            <person name="Goodwin L."/>
            <person name="Pennacchio L."/>
            <person name="Nolan M."/>
            <person name="Cook A.M."/>
            <person name="Kjelleberg S."/>
            <person name="Thomas T."/>
        </authorList>
    </citation>
    <scope>NUCLEOTIDE SEQUENCE [LARGE SCALE GENOMIC DNA]</scope>
    <source>
        <strain evidence="11">DS-1 / DSM 13023 / NCIMB 13966</strain>
    </source>
</reference>
<dbReference type="STRING" id="402881.Plav_0082"/>
<dbReference type="InterPro" id="IPR017972">
    <property type="entry name" value="Cyt_P450_CS"/>
</dbReference>
<dbReference type="KEGG" id="pla:Plav_0082"/>
<keyword evidence="2 7" id="KW-0349">Heme</keyword>
<evidence type="ECO:0000256" key="2">
    <source>
        <dbReference type="ARBA" id="ARBA00022617"/>
    </source>
</evidence>
<comment type="cofactor">
    <cofactor evidence="7">
        <name>heme</name>
        <dbReference type="ChEBI" id="CHEBI:30413"/>
    </cofactor>
</comment>
<evidence type="ECO:0000313" key="11">
    <source>
        <dbReference type="Proteomes" id="UP000006377"/>
    </source>
</evidence>
<evidence type="ECO:0000256" key="9">
    <source>
        <dbReference type="SAM" id="Phobius"/>
    </source>
</evidence>
<dbReference type="Proteomes" id="UP000006377">
    <property type="component" value="Chromosome"/>
</dbReference>
<keyword evidence="11" id="KW-1185">Reference proteome</keyword>
<evidence type="ECO:0000256" key="4">
    <source>
        <dbReference type="ARBA" id="ARBA00023002"/>
    </source>
</evidence>
<dbReference type="SUPFAM" id="SSF48264">
    <property type="entry name" value="Cytochrome P450"/>
    <property type="match status" value="1"/>
</dbReference>
<evidence type="ECO:0000256" key="3">
    <source>
        <dbReference type="ARBA" id="ARBA00022723"/>
    </source>
</evidence>
<evidence type="ECO:0000256" key="1">
    <source>
        <dbReference type="ARBA" id="ARBA00010617"/>
    </source>
</evidence>
<comment type="similarity">
    <text evidence="1 8">Belongs to the cytochrome P450 family.</text>
</comment>
<dbReference type="GO" id="GO:0020037">
    <property type="term" value="F:heme binding"/>
    <property type="evidence" value="ECO:0007669"/>
    <property type="project" value="InterPro"/>
</dbReference>
<dbReference type="AlphaFoldDB" id="A7HP72"/>
<keyword evidence="9" id="KW-0472">Membrane</keyword>
<organism evidence="10 11">
    <name type="scientific">Parvibaculum lavamentivorans (strain DS-1 / DSM 13023 / NCIMB 13966)</name>
    <dbReference type="NCBI Taxonomy" id="402881"/>
    <lineage>
        <taxon>Bacteria</taxon>
        <taxon>Pseudomonadati</taxon>
        <taxon>Pseudomonadota</taxon>
        <taxon>Alphaproteobacteria</taxon>
        <taxon>Hyphomicrobiales</taxon>
        <taxon>Parvibaculaceae</taxon>
        <taxon>Parvibaculum</taxon>
    </lineage>
</organism>
<dbReference type="PROSITE" id="PS00086">
    <property type="entry name" value="CYTOCHROME_P450"/>
    <property type="match status" value="1"/>
</dbReference>
<dbReference type="RefSeq" id="WP_011994996.1">
    <property type="nucleotide sequence ID" value="NC_009719.1"/>
</dbReference>
<dbReference type="GO" id="GO:0016705">
    <property type="term" value="F:oxidoreductase activity, acting on paired donors, with incorporation or reduction of molecular oxygen"/>
    <property type="evidence" value="ECO:0007669"/>
    <property type="project" value="InterPro"/>
</dbReference>
<keyword evidence="5 7" id="KW-0408">Iron</keyword>
<dbReference type="PRINTS" id="PR00385">
    <property type="entry name" value="P450"/>
</dbReference>
<dbReference type="eggNOG" id="COG2124">
    <property type="taxonomic scope" value="Bacteria"/>
</dbReference>
<keyword evidence="3 7" id="KW-0479">Metal-binding</keyword>
<dbReference type="PANTHER" id="PTHR24291">
    <property type="entry name" value="CYTOCHROME P450 FAMILY 4"/>
    <property type="match status" value="1"/>
</dbReference>
<proteinExistence type="inferred from homology"/>
<dbReference type="OrthoDB" id="9764248at2"/>
<keyword evidence="6 8" id="KW-0503">Monooxygenase</keyword>
<evidence type="ECO:0000256" key="5">
    <source>
        <dbReference type="ARBA" id="ARBA00023004"/>
    </source>
</evidence>
<dbReference type="GO" id="GO:0004497">
    <property type="term" value="F:monooxygenase activity"/>
    <property type="evidence" value="ECO:0007669"/>
    <property type="project" value="UniProtKB-KW"/>
</dbReference>
<dbReference type="InterPro" id="IPR001128">
    <property type="entry name" value="Cyt_P450"/>
</dbReference>
<evidence type="ECO:0000313" key="10">
    <source>
        <dbReference type="EMBL" id="ABS61705.1"/>
    </source>
</evidence>
<name>A7HP72_PARL1</name>
<dbReference type="InterPro" id="IPR002401">
    <property type="entry name" value="Cyt_P450_E_grp-I"/>
</dbReference>
<keyword evidence="9" id="KW-1133">Transmembrane helix</keyword>
<evidence type="ECO:0000256" key="8">
    <source>
        <dbReference type="RuleBase" id="RU000461"/>
    </source>
</evidence>
<dbReference type="InterPro" id="IPR050196">
    <property type="entry name" value="Cytochrome_P450_Monoox"/>
</dbReference>
<keyword evidence="4 8" id="KW-0560">Oxidoreductase</keyword>
<dbReference type="Gene3D" id="1.10.630.10">
    <property type="entry name" value="Cytochrome P450"/>
    <property type="match status" value="1"/>
</dbReference>
<dbReference type="Pfam" id="PF00067">
    <property type="entry name" value="p450"/>
    <property type="match status" value="1"/>
</dbReference>
<dbReference type="InterPro" id="IPR036396">
    <property type="entry name" value="Cyt_P450_sf"/>
</dbReference>
<dbReference type="PRINTS" id="PR00463">
    <property type="entry name" value="EP450I"/>
</dbReference>
<dbReference type="HOGENOM" id="CLU_001570_5_1_5"/>
<sequence>MAMRAERFDEEAPEIFIPARPVPPKEAPGIGAAVFRPQLLANLIASYPEFWYSARSCPFRVGIARGGRGMLVNDPDAIRRILVSDAEHFPKDDNQLAILKPLLGNGLLTAEGATWRRNRKLAAPIFQHSSVRDFAPLFVRAAERSARRALEQQGFFPLDREMTKLTLEIIGETVLSANLEDDIDGISHTVTSVLDKFPAMFLASAFLPGQLRNRVIDTVVRPGRRALDVFARRIIDEARKSGEETTLLQRLMVSQSKAGHEMTLDQVRDEVATFLLAGHETTATTMSWVWYLLTVHPEWQERLYEEVWAVTEGRRLTIDDVPALVETRAVIEEALRLYPPVANLMRRAIKTTELTPDITIERGQTVLISPWLLHRHRFFWREPDRFDPTRFLGEEAATRPRHLYIPFGGGPRICIGASFALLEAVLILATFMQRARVKVINADQVMPQARIVLRPNVALQAVVTPRRPGG</sequence>
<keyword evidence="9" id="KW-0812">Transmembrane</keyword>
<evidence type="ECO:0000256" key="6">
    <source>
        <dbReference type="ARBA" id="ARBA00023033"/>
    </source>
</evidence>
<evidence type="ECO:0000256" key="7">
    <source>
        <dbReference type="PIRSR" id="PIRSR602401-1"/>
    </source>
</evidence>
<accession>A7HP72</accession>
<feature type="transmembrane region" description="Helical" evidence="9">
    <location>
        <begin position="409"/>
        <end position="431"/>
    </location>
</feature>
<protein>
    <submittedName>
        <fullName evidence="10">Cytochrome P450</fullName>
    </submittedName>
</protein>
<gene>
    <name evidence="10" type="ordered locus">Plav_0082</name>
</gene>
<dbReference type="EMBL" id="CP000774">
    <property type="protein sequence ID" value="ABS61705.1"/>
    <property type="molecule type" value="Genomic_DNA"/>
</dbReference>
<feature type="binding site" description="axial binding residue" evidence="7">
    <location>
        <position position="414"/>
    </location>
    <ligand>
        <name>heme</name>
        <dbReference type="ChEBI" id="CHEBI:30413"/>
    </ligand>
    <ligandPart>
        <name>Fe</name>
        <dbReference type="ChEBI" id="CHEBI:18248"/>
    </ligandPart>
</feature>
<dbReference type="PANTHER" id="PTHR24291:SF50">
    <property type="entry name" value="BIFUNCTIONAL ALBAFLAVENONE MONOOXYGENASE_TERPENE SYNTHASE"/>
    <property type="match status" value="1"/>
</dbReference>
<dbReference type="GO" id="GO:0005506">
    <property type="term" value="F:iron ion binding"/>
    <property type="evidence" value="ECO:0007669"/>
    <property type="project" value="InterPro"/>
</dbReference>